<accession>A0A6J7WB06</accession>
<dbReference type="EMBL" id="LR796192">
    <property type="protein sequence ID" value="CAB4126134.1"/>
    <property type="molecule type" value="Genomic_DNA"/>
</dbReference>
<sequence length="481" mass="50508">MVPLAGFSPDADQTLPGVISDCTNFIPYLTGMEGAPAPATPAGVPVLAAACQGAAVLTKLDDSRRIVAGTQAALYELLGGAWTNQSKSGGYAGGVDSRWSLTQFGDATLAANGVDPIQRSASGAFASISGAPVAEIVFSVGAFVMALNTNDGSIKPDGWHCCAAYDDTTWAPSISTQCTTGRLVSRAGRLTAGARLGEYAVAYKARSIYLGQYVGAPAVWDWLLVPGGEAGCIGKDAVCDIGGAHFFVGEEGMFIFDGTRPVPVADGVVRQWFANNSSQTYRYKTQCAFDAQNNRVWVFYVSKNGTALDSALVYHVLAKKWGRADPGIESVLNFISAGATIDGLTSYAATIDALPTSGFNSQFWISGGKSLSVFNTTHQLQSLTGNSVSSSFTTGESGDDNTVTLLSKLRLRYADSPDAASCTLFYQMSSGEGYATGITGTVLGGKFDVLQCSRWHKAQFSFTGKVQVTQIEAQLTEAGQR</sequence>
<dbReference type="EMBL" id="LR798218">
    <property type="protein sequence ID" value="CAB5194681.1"/>
    <property type="molecule type" value="Genomic_DNA"/>
</dbReference>
<reference evidence="2" key="1">
    <citation type="submission" date="2020-05" db="EMBL/GenBank/DDBJ databases">
        <authorList>
            <person name="Chiriac C."/>
            <person name="Salcher M."/>
            <person name="Ghai R."/>
            <person name="Kavagutti S V."/>
        </authorList>
    </citation>
    <scope>NUCLEOTIDE SEQUENCE</scope>
</reference>
<organism evidence="2">
    <name type="scientific">uncultured Caudovirales phage</name>
    <dbReference type="NCBI Taxonomy" id="2100421"/>
    <lineage>
        <taxon>Viruses</taxon>
        <taxon>Duplodnaviria</taxon>
        <taxon>Heunggongvirae</taxon>
        <taxon>Uroviricota</taxon>
        <taxon>Caudoviricetes</taxon>
        <taxon>Peduoviridae</taxon>
        <taxon>Maltschvirus</taxon>
        <taxon>Maltschvirus maltsch</taxon>
    </lineage>
</organism>
<gene>
    <name evidence="2" type="ORF">UFOVP170_16</name>
    <name evidence="1" type="ORF">UFOVP73_56</name>
</gene>
<evidence type="ECO:0000313" key="2">
    <source>
        <dbReference type="EMBL" id="CAB5194681.1"/>
    </source>
</evidence>
<evidence type="ECO:0000313" key="1">
    <source>
        <dbReference type="EMBL" id="CAB4126134.1"/>
    </source>
</evidence>
<name>A0A6J7WB06_9CAUD</name>
<proteinExistence type="predicted"/>
<protein>
    <submittedName>
        <fullName evidence="2">Uncharacterized protein</fullName>
    </submittedName>
</protein>